<keyword evidence="1" id="KW-0614">Plasmid</keyword>
<protein>
    <submittedName>
        <fullName evidence="1">Uncharacterized protein</fullName>
    </submittedName>
</protein>
<reference evidence="1" key="5">
    <citation type="journal article" date="2004" name="J. Bacteriol.">
        <title>Characterization of the upper pathway genes for fluorene metabolism in Terrabacter sp. strain DBF63.</title>
        <authorList>
            <person name="Habe H."/>
            <person name="Chung J."/>
            <person name="Kato H."/>
            <person name="Ayabe Y."/>
            <person name="Kasuga K."/>
            <person name="Yoshida T."/>
            <person name="Nojiri H."/>
            <person name="Yamane H."/>
            <person name="Omori T."/>
        </authorList>
    </citation>
    <scope>NUCLEOTIDE SEQUENCE</scope>
    <source>
        <strain evidence="1">DBF63</strain>
        <plasmid evidence="1">pDBF1</plasmid>
    </source>
</reference>
<dbReference type="AlphaFoldDB" id="Q3MNJ9"/>
<name>Q3MNJ9_TERSD</name>
<geneLocation type="plasmid" evidence="1">
    <name>pDBF1</name>
</geneLocation>
<evidence type="ECO:0000313" key="1">
    <source>
        <dbReference type="EMBL" id="BAE45116.1"/>
    </source>
</evidence>
<proteinExistence type="predicted"/>
<organism evidence="1">
    <name type="scientific">Terrabacter sp. (strain DBF63)</name>
    <dbReference type="NCBI Taxonomy" id="150395"/>
    <lineage>
        <taxon>Bacteria</taxon>
        <taxon>Bacillati</taxon>
        <taxon>Actinomycetota</taxon>
        <taxon>Actinomycetes</taxon>
        <taxon>Micrococcales</taxon>
        <taxon>Intrasporangiaceae</taxon>
        <taxon>Terrabacter</taxon>
    </lineage>
</organism>
<sequence>MKNSEAVRRHFHVPAREMLLEDPQRCPWLPGLTMVGVAVTDDEQHHVILELGTRSVDRFYLGPTQDDVTRRAQVLAHALRQWPRMSTPHASLIQDWVLMTWDSLLDELVAALTGRA</sequence>
<reference evidence="1" key="6">
    <citation type="journal article" date="2005" name="Appl. Microbiol. Biotechnol.">
        <title>Characterization of [3Fe-4S] ferredoxin DbfA3, which functions in the angular dioxygenase system of Terrabacter sp. strain DBF63.</title>
        <authorList>
            <person name="Takagi T."/>
            <person name="Habe H."/>
            <person name="Yoshida T."/>
            <person name="Yamane H."/>
            <person name="Omori T."/>
            <person name="Nojiri H."/>
        </authorList>
    </citation>
    <scope>NUCLEOTIDE SEQUENCE</scope>
    <source>
        <strain evidence="1">DBF63</strain>
        <plasmid evidence="1">pDBF1</plasmid>
    </source>
</reference>
<reference evidence="1" key="4">
    <citation type="journal article" date="2004" name="FEMS Microbiol. Lett.">
        <title>Genetic characterization of the dibenzofuran-degrading Actinobacteria carrying the dbfA1A2 gene homologues isolated from activated sludge.</title>
        <authorList>
            <person name="Noumura T."/>
            <person name="Habe H."/>
            <person name="Widada J."/>
            <person name="Chung J.S."/>
            <person name="Yoshida T."/>
            <person name="Nojiri H."/>
            <person name="Omori T."/>
        </authorList>
    </citation>
    <scope>NUCLEOTIDE SEQUENCE</scope>
    <source>
        <strain evidence="1">DBF63</strain>
        <plasmid evidence="1">pDBF1</plasmid>
    </source>
</reference>
<reference evidence="1" key="7">
    <citation type="journal article" date="2005" name="Microbiology (Mosc.)">
        <title>The fluorene catabolic linear plasmid in Terrabacter sp. strain DBF63 carries the beta-ketoadipate pathway genes, pcaRHGBDCFIJ, also found in proteobacteria.</title>
        <authorList>
            <person name="Habe H."/>
            <person name="Chung J.-S."/>
            <person name="Ishida A."/>
            <person name="Kasuga K."/>
            <person name="Ide K."/>
            <person name="Takemura T."/>
            <person name="Nojiri H."/>
            <person name="Yamane H."/>
            <person name="Omori T."/>
        </authorList>
    </citation>
    <scope>NUCLEOTIDE SEQUENCE</scope>
    <source>
        <strain evidence="1">DBF63</strain>
        <plasmid evidence="1">pDBF1</plasmid>
    </source>
</reference>
<reference evidence="1" key="1">
    <citation type="journal article" date="1997" name="J. Ferment. Bioeng.">
        <title>Cloning and characterization of genes involved in the degradation of dibenzofuran by Terrabacter sp. strain DBF63.</title>
        <authorList>
            <person name="Kasuga K."/>
            <person name="Nojiri H."/>
            <person name="Yamane H."/>
            <person name="Kodama T."/>
            <person name="Omori T."/>
        </authorList>
    </citation>
    <scope>NUCLEOTIDE SEQUENCE</scope>
    <source>
        <strain evidence="1">DBF63</strain>
        <plasmid evidence="1">pDBF1</plasmid>
    </source>
</reference>
<accession>Q3MNJ9</accession>
<reference evidence="1" key="3">
    <citation type="journal article" date="2003" name="Appl. Microbiol. Biotechnol.">
        <title>Phthalate catabolic gene cluster is linked to the angular dioxygenase gene in Terrabacter sp. strain DBF63.</title>
        <authorList>
            <person name="Habe H."/>
            <person name="Miyakoshi M."/>
            <person name="Chung J."/>
            <person name="Kasuga K."/>
            <person name="Yoshida T."/>
            <person name="Nojiri H."/>
            <person name="Omori T."/>
        </authorList>
    </citation>
    <scope>NUCLEOTIDE SEQUENCE</scope>
    <source>
        <strain evidence="1">DBF63</strain>
        <plasmid evidence="1">pDBF1</plasmid>
    </source>
</reference>
<dbReference type="EMBL" id="AP008980">
    <property type="protein sequence ID" value="BAE45116.1"/>
    <property type="molecule type" value="Genomic_DNA"/>
</dbReference>
<reference evidence="1" key="2">
    <citation type="journal article" date="2001" name="Biochem. Biophys. Res. Commun.">
        <title>Isolation and characterization of the genes encoding a novel oxygenase component of angular dioxygenase from the gram-positive dibenzofuran-degrader Terrabacter sp. strain DBF63.</title>
        <authorList>
            <person name="Kasuga K."/>
            <person name="Habe H."/>
            <person name="Chung J."/>
            <person name="Yoshida T."/>
            <person name="Nojiri H."/>
            <person name="Yamane H."/>
            <person name="Omori T."/>
        </authorList>
    </citation>
    <scope>NUCLEOTIDE SEQUENCE</scope>
    <source>
        <strain evidence="1">DBF63</strain>
        <plasmid evidence="1">pDBF1</plasmid>
    </source>
</reference>